<dbReference type="PANTHER" id="PTHR32071:SF117">
    <property type="entry name" value="PTS-DEPENDENT DIHYDROXYACETONE KINASE OPERON REGULATORY PROTEIN-RELATED"/>
    <property type="match status" value="1"/>
</dbReference>
<keyword evidence="4" id="KW-0238">DNA-binding</keyword>
<dbReference type="Gene3D" id="1.10.10.60">
    <property type="entry name" value="Homeodomain-like"/>
    <property type="match status" value="1"/>
</dbReference>
<dbReference type="InterPro" id="IPR025662">
    <property type="entry name" value="Sigma_54_int_dom_ATP-bd_1"/>
</dbReference>
<dbReference type="HOGENOM" id="CLU_000445_0_7_6"/>
<dbReference type="PROSITE" id="PS00675">
    <property type="entry name" value="SIGMA54_INTERACT_1"/>
    <property type="match status" value="1"/>
</dbReference>
<dbReference type="InterPro" id="IPR025943">
    <property type="entry name" value="Sigma_54_int_dom_ATP-bd_2"/>
</dbReference>
<dbReference type="InterPro" id="IPR058031">
    <property type="entry name" value="AAA_lid_NorR"/>
</dbReference>
<dbReference type="InterPro" id="IPR009057">
    <property type="entry name" value="Homeodomain-like_sf"/>
</dbReference>
<evidence type="ECO:0000259" key="6">
    <source>
        <dbReference type="PROSITE" id="PS50045"/>
    </source>
</evidence>
<evidence type="ECO:0000256" key="5">
    <source>
        <dbReference type="ARBA" id="ARBA00023163"/>
    </source>
</evidence>
<dbReference type="FunFam" id="3.40.50.300:FF:000006">
    <property type="entry name" value="DNA-binding transcriptional regulator NtrC"/>
    <property type="match status" value="1"/>
</dbReference>
<dbReference type="PROSITE" id="PS50045">
    <property type="entry name" value="SIGMA54_INTERACT_4"/>
    <property type="match status" value="1"/>
</dbReference>
<dbReference type="PANTHER" id="PTHR32071">
    <property type="entry name" value="TRANSCRIPTIONAL REGULATORY PROTEIN"/>
    <property type="match status" value="1"/>
</dbReference>
<organism evidence="7 8">
    <name type="scientific">Halothiobacillus neapolitanus (strain ATCC 23641 / DSM 15147 / CIP 104769 / NCIMB 8539 / c2)</name>
    <name type="common">Thiobacillus neapolitanus</name>
    <dbReference type="NCBI Taxonomy" id="555778"/>
    <lineage>
        <taxon>Bacteria</taxon>
        <taxon>Pseudomonadati</taxon>
        <taxon>Pseudomonadota</taxon>
        <taxon>Gammaproteobacteria</taxon>
        <taxon>Chromatiales</taxon>
        <taxon>Halothiobacillaceae</taxon>
        <taxon>Halothiobacillus</taxon>
    </lineage>
</organism>
<keyword evidence="1" id="KW-0547">Nucleotide-binding</keyword>
<name>D0KXW5_HALNC</name>
<keyword evidence="8" id="KW-1185">Reference proteome</keyword>
<dbReference type="STRING" id="555778.Hneap_0431"/>
<evidence type="ECO:0000256" key="3">
    <source>
        <dbReference type="ARBA" id="ARBA00023015"/>
    </source>
</evidence>
<dbReference type="Gene3D" id="1.10.8.60">
    <property type="match status" value="1"/>
</dbReference>
<accession>D0KXW5</accession>
<dbReference type="eggNOG" id="COG2204">
    <property type="taxonomic scope" value="Bacteria"/>
</dbReference>
<dbReference type="KEGG" id="hna:Hneap_0431"/>
<dbReference type="InterPro" id="IPR002197">
    <property type="entry name" value="HTH_Fis"/>
</dbReference>
<evidence type="ECO:0000256" key="2">
    <source>
        <dbReference type="ARBA" id="ARBA00022840"/>
    </source>
</evidence>
<keyword evidence="2" id="KW-0067">ATP-binding</keyword>
<evidence type="ECO:0000256" key="4">
    <source>
        <dbReference type="ARBA" id="ARBA00023125"/>
    </source>
</evidence>
<dbReference type="PROSITE" id="PS00688">
    <property type="entry name" value="SIGMA54_INTERACT_3"/>
    <property type="match status" value="1"/>
</dbReference>
<dbReference type="InterPro" id="IPR025944">
    <property type="entry name" value="Sigma_54_int_dom_CS"/>
</dbReference>
<dbReference type="SMART" id="SM00382">
    <property type="entry name" value="AAA"/>
    <property type="match status" value="1"/>
</dbReference>
<sequence length="489" mass="53957">MSDQLPRIWIDAPAEIGADLTQWLTLLGVQAESVSHSIHAVTDDVIGGICFADACETHLDRPQTLPWIALDADPARWLGAVQTPFATLTWPCTLSGLQGIVQRLISRWRGEQLVAAGRGLVGQTPVMRQLRAEIEQVAPSDATVLILGESGTGKEVVARMIHRLSNRADKPFVPVNCGAIPAELLESELFGHEKGAFTGAISARAGRFELAEGGTLFLDEIGDMPLPMQVKILRVLQERTFERVGGRHTFTADVRIVAATHRDLEVHIQEGSFRQDLYYRLNVFPLETQPLRVLCEDIPEIVRALTQRFALAGRPVAQLTDGALTALSALPWPGNVRELGNVIERLGILYPDQVVDIAQLPEKIRMQLPADWQMPEMPAPTVTKPPEPLSHHGATPEDVDPRDMFAAGRASVDQSADIRLPVDEQELAQCQCVLPEMDFDLKNQLEAIERAWIEQALINNDGVVAQAARQLGIRRTTLVEKLRKYQMSA</sequence>
<dbReference type="AlphaFoldDB" id="D0KXW5"/>
<dbReference type="EMBL" id="CP001801">
    <property type="protein sequence ID" value="ACX95288.1"/>
    <property type="molecule type" value="Genomic_DNA"/>
</dbReference>
<dbReference type="GO" id="GO:0006355">
    <property type="term" value="P:regulation of DNA-templated transcription"/>
    <property type="evidence" value="ECO:0007669"/>
    <property type="project" value="InterPro"/>
</dbReference>
<dbReference type="InterPro" id="IPR002078">
    <property type="entry name" value="Sigma_54_int"/>
</dbReference>
<dbReference type="RefSeq" id="WP_012823324.1">
    <property type="nucleotide sequence ID" value="NC_013422.1"/>
</dbReference>
<evidence type="ECO:0000256" key="1">
    <source>
        <dbReference type="ARBA" id="ARBA00022741"/>
    </source>
</evidence>
<dbReference type="PROSITE" id="PS00676">
    <property type="entry name" value="SIGMA54_INTERACT_2"/>
    <property type="match status" value="1"/>
</dbReference>
<dbReference type="OrthoDB" id="9804019at2"/>
<dbReference type="Pfam" id="PF25601">
    <property type="entry name" value="AAA_lid_14"/>
    <property type="match status" value="1"/>
</dbReference>
<dbReference type="PRINTS" id="PR01590">
    <property type="entry name" value="HTHFIS"/>
</dbReference>
<protein>
    <submittedName>
        <fullName evidence="7">Sigma54 specific transcriptional regulator, Fis family</fullName>
    </submittedName>
</protein>
<gene>
    <name evidence="7" type="ordered locus">Hneap_0431</name>
</gene>
<dbReference type="Proteomes" id="UP000009102">
    <property type="component" value="Chromosome"/>
</dbReference>
<evidence type="ECO:0000313" key="7">
    <source>
        <dbReference type="EMBL" id="ACX95288.1"/>
    </source>
</evidence>
<keyword evidence="5" id="KW-0804">Transcription</keyword>
<dbReference type="Pfam" id="PF00158">
    <property type="entry name" value="Sigma54_activat"/>
    <property type="match status" value="1"/>
</dbReference>
<dbReference type="Gene3D" id="3.40.50.300">
    <property type="entry name" value="P-loop containing nucleotide triphosphate hydrolases"/>
    <property type="match status" value="1"/>
</dbReference>
<dbReference type="Pfam" id="PF02954">
    <property type="entry name" value="HTH_8"/>
    <property type="match status" value="1"/>
</dbReference>
<dbReference type="GO" id="GO:0005524">
    <property type="term" value="F:ATP binding"/>
    <property type="evidence" value="ECO:0007669"/>
    <property type="project" value="UniProtKB-KW"/>
</dbReference>
<keyword evidence="3" id="KW-0805">Transcription regulation</keyword>
<evidence type="ECO:0000313" key="8">
    <source>
        <dbReference type="Proteomes" id="UP000009102"/>
    </source>
</evidence>
<proteinExistence type="predicted"/>
<dbReference type="SUPFAM" id="SSF46689">
    <property type="entry name" value="Homeodomain-like"/>
    <property type="match status" value="1"/>
</dbReference>
<dbReference type="SUPFAM" id="SSF52540">
    <property type="entry name" value="P-loop containing nucleoside triphosphate hydrolases"/>
    <property type="match status" value="1"/>
</dbReference>
<feature type="domain" description="Sigma-54 factor interaction" evidence="6">
    <location>
        <begin position="120"/>
        <end position="348"/>
    </location>
</feature>
<dbReference type="InterPro" id="IPR027417">
    <property type="entry name" value="P-loop_NTPase"/>
</dbReference>
<dbReference type="InterPro" id="IPR003593">
    <property type="entry name" value="AAA+_ATPase"/>
</dbReference>
<dbReference type="CDD" id="cd00009">
    <property type="entry name" value="AAA"/>
    <property type="match status" value="1"/>
</dbReference>
<dbReference type="GO" id="GO:0043565">
    <property type="term" value="F:sequence-specific DNA binding"/>
    <property type="evidence" value="ECO:0007669"/>
    <property type="project" value="InterPro"/>
</dbReference>
<reference evidence="7 8" key="1">
    <citation type="submission" date="2009-10" db="EMBL/GenBank/DDBJ databases">
        <title>Complete sequence of Halothiobacillus neapolitanus c2.</title>
        <authorList>
            <consortium name="US DOE Joint Genome Institute"/>
            <person name="Lucas S."/>
            <person name="Copeland A."/>
            <person name="Lapidus A."/>
            <person name="Glavina del Rio T."/>
            <person name="Tice H."/>
            <person name="Bruce D."/>
            <person name="Goodwin L."/>
            <person name="Pitluck S."/>
            <person name="Davenport K."/>
            <person name="Brettin T."/>
            <person name="Detter J.C."/>
            <person name="Han C."/>
            <person name="Tapia R."/>
            <person name="Larimer F."/>
            <person name="Land M."/>
            <person name="Hauser L."/>
            <person name="Kyrpides N."/>
            <person name="Mikhailova N."/>
            <person name="Kerfeld C."/>
            <person name="Cannon G."/>
            <person name="Heinhort S."/>
        </authorList>
    </citation>
    <scope>NUCLEOTIDE SEQUENCE [LARGE SCALE GENOMIC DNA]</scope>
    <source>
        <strain evidence="8">ATCC 23641 / c2</strain>
    </source>
</reference>